<evidence type="ECO:0000313" key="2">
    <source>
        <dbReference type="Proteomes" id="UP000308600"/>
    </source>
</evidence>
<evidence type="ECO:0000313" key="1">
    <source>
        <dbReference type="EMBL" id="TFK65391.1"/>
    </source>
</evidence>
<proteinExistence type="predicted"/>
<gene>
    <name evidence="1" type="ORF">BDN72DRAFT_845615</name>
</gene>
<dbReference type="EMBL" id="ML208438">
    <property type="protein sequence ID" value="TFK65391.1"/>
    <property type="molecule type" value="Genomic_DNA"/>
</dbReference>
<reference evidence="1 2" key="1">
    <citation type="journal article" date="2019" name="Nat. Ecol. Evol.">
        <title>Megaphylogeny resolves global patterns of mushroom evolution.</title>
        <authorList>
            <person name="Varga T."/>
            <person name="Krizsan K."/>
            <person name="Foldi C."/>
            <person name="Dima B."/>
            <person name="Sanchez-Garcia M."/>
            <person name="Sanchez-Ramirez S."/>
            <person name="Szollosi G.J."/>
            <person name="Szarkandi J.G."/>
            <person name="Papp V."/>
            <person name="Albert L."/>
            <person name="Andreopoulos W."/>
            <person name="Angelini C."/>
            <person name="Antonin V."/>
            <person name="Barry K.W."/>
            <person name="Bougher N.L."/>
            <person name="Buchanan P."/>
            <person name="Buyck B."/>
            <person name="Bense V."/>
            <person name="Catcheside P."/>
            <person name="Chovatia M."/>
            <person name="Cooper J."/>
            <person name="Damon W."/>
            <person name="Desjardin D."/>
            <person name="Finy P."/>
            <person name="Geml J."/>
            <person name="Haridas S."/>
            <person name="Hughes K."/>
            <person name="Justo A."/>
            <person name="Karasinski D."/>
            <person name="Kautmanova I."/>
            <person name="Kiss B."/>
            <person name="Kocsube S."/>
            <person name="Kotiranta H."/>
            <person name="LaButti K.M."/>
            <person name="Lechner B.E."/>
            <person name="Liimatainen K."/>
            <person name="Lipzen A."/>
            <person name="Lukacs Z."/>
            <person name="Mihaltcheva S."/>
            <person name="Morgado L.N."/>
            <person name="Niskanen T."/>
            <person name="Noordeloos M.E."/>
            <person name="Ohm R.A."/>
            <person name="Ortiz-Santana B."/>
            <person name="Ovrebo C."/>
            <person name="Racz N."/>
            <person name="Riley R."/>
            <person name="Savchenko A."/>
            <person name="Shiryaev A."/>
            <person name="Soop K."/>
            <person name="Spirin V."/>
            <person name="Szebenyi C."/>
            <person name="Tomsovsky M."/>
            <person name="Tulloss R.E."/>
            <person name="Uehling J."/>
            <person name="Grigoriev I.V."/>
            <person name="Vagvolgyi C."/>
            <person name="Papp T."/>
            <person name="Martin F.M."/>
            <person name="Miettinen O."/>
            <person name="Hibbett D.S."/>
            <person name="Nagy L.G."/>
        </authorList>
    </citation>
    <scope>NUCLEOTIDE SEQUENCE [LARGE SCALE GENOMIC DNA]</scope>
    <source>
        <strain evidence="1 2">NL-1719</strain>
    </source>
</reference>
<organism evidence="1 2">
    <name type="scientific">Pluteus cervinus</name>
    <dbReference type="NCBI Taxonomy" id="181527"/>
    <lineage>
        <taxon>Eukaryota</taxon>
        <taxon>Fungi</taxon>
        <taxon>Dikarya</taxon>
        <taxon>Basidiomycota</taxon>
        <taxon>Agaricomycotina</taxon>
        <taxon>Agaricomycetes</taxon>
        <taxon>Agaricomycetidae</taxon>
        <taxon>Agaricales</taxon>
        <taxon>Pluteineae</taxon>
        <taxon>Pluteaceae</taxon>
        <taxon>Pluteus</taxon>
    </lineage>
</organism>
<dbReference type="Proteomes" id="UP000308600">
    <property type="component" value="Unassembled WGS sequence"/>
</dbReference>
<protein>
    <submittedName>
        <fullName evidence="1">Uncharacterized protein</fullName>
    </submittedName>
</protein>
<accession>A0ACD3AI69</accession>
<sequence>MSSQSKNSKSTQSSATSTFVPKSDKQYYDSYGGWTNFMVSHGLKPYDPDDVMEGKAILDAFKEADRYEWEEKQKEGK</sequence>
<name>A0ACD3AI69_9AGAR</name>
<keyword evidence="2" id="KW-1185">Reference proteome</keyword>